<keyword evidence="2" id="KW-1185">Reference proteome</keyword>
<evidence type="ECO:0000313" key="1">
    <source>
        <dbReference type="EMBL" id="KAH7912849.1"/>
    </source>
</evidence>
<proteinExistence type="predicted"/>
<gene>
    <name evidence="1" type="ORF">BJ138DRAFT_1171679</name>
</gene>
<sequence>MICQTSSRFGSENTPPIALASGKSAKACNCRHTVSRRRRDRALGGIHHPRYAIENASLPTATTSISLPRRLARPQFRDVSADTLKLAAPELANAHPDYIRDKLANFGPEMLRVLSGVEAQPVTNKLPRELSVIINDISSDLPTHLLAVYSRQHGPHRRLTLFPTHNIMLAAHCTNLPALPTQKATSIPDVAGSSITLPIIPLCIPSPETFPHLSRFIYTKRVDELYSSLLPRSTSTADPSNEGHSAALAAMCTSQTLLTHVMTVHGLWMNVCALGIFDEGLWHTMDVAWEVLLGALAITTGKPVA</sequence>
<dbReference type="EMBL" id="MU267642">
    <property type="protein sequence ID" value="KAH7912849.1"/>
    <property type="molecule type" value="Genomic_DNA"/>
</dbReference>
<name>A0ACB8AHI4_9AGAM</name>
<protein>
    <submittedName>
        <fullName evidence="1">Uncharacterized protein</fullName>
    </submittedName>
</protein>
<evidence type="ECO:0000313" key="2">
    <source>
        <dbReference type="Proteomes" id="UP000790377"/>
    </source>
</evidence>
<dbReference type="Proteomes" id="UP000790377">
    <property type="component" value="Unassembled WGS sequence"/>
</dbReference>
<accession>A0ACB8AHI4</accession>
<comment type="caution">
    <text evidence="1">The sequence shown here is derived from an EMBL/GenBank/DDBJ whole genome shotgun (WGS) entry which is preliminary data.</text>
</comment>
<organism evidence="1 2">
    <name type="scientific">Hygrophoropsis aurantiaca</name>
    <dbReference type="NCBI Taxonomy" id="72124"/>
    <lineage>
        <taxon>Eukaryota</taxon>
        <taxon>Fungi</taxon>
        <taxon>Dikarya</taxon>
        <taxon>Basidiomycota</taxon>
        <taxon>Agaricomycotina</taxon>
        <taxon>Agaricomycetes</taxon>
        <taxon>Agaricomycetidae</taxon>
        <taxon>Boletales</taxon>
        <taxon>Coniophorineae</taxon>
        <taxon>Hygrophoropsidaceae</taxon>
        <taxon>Hygrophoropsis</taxon>
    </lineage>
</organism>
<reference evidence="1" key="1">
    <citation type="journal article" date="2021" name="New Phytol.">
        <title>Evolutionary innovations through gain and loss of genes in the ectomycorrhizal Boletales.</title>
        <authorList>
            <person name="Wu G."/>
            <person name="Miyauchi S."/>
            <person name="Morin E."/>
            <person name="Kuo A."/>
            <person name="Drula E."/>
            <person name="Varga T."/>
            <person name="Kohler A."/>
            <person name="Feng B."/>
            <person name="Cao Y."/>
            <person name="Lipzen A."/>
            <person name="Daum C."/>
            <person name="Hundley H."/>
            <person name="Pangilinan J."/>
            <person name="Johnson J."/>
            <person name="Barry K."/>
            <person name="LaButti K."/>
            <person name="Ng V."/>
            <person name="Ahrendt S."/>
            <person name="Min B."/>
            <person name="Choi I.G."/>
            <person name="Park H."/>
            <person name="Plett J.M."/>
            <person name="Magnuson J."/>
            <person name="Spatafora J.W."/>
            <person name="Nagy L.G."/>
            <person name="Henrissat B."/>
            <person name="Grigoriev I.V."/>
            <person name="Yang Z.L."/>
            <person name="Xu J."/>
            <person name="Martin F.M."/>
        </authorList>
    </citation>
    <scope>NUCLEOTIDE SEQUENCE</scope>
    <source>
        <strain evidence="1">ATCC 28755</strain>
    </source>
</reference>